<dbReference type="PANTHER" id="PTHR42865">
    <property type="entry name" value="PROTON/GLUTAMATE-ASPARTATE SYMPORTER"/>
    <property type="match status" value="1"/>
</dbReference>
<feature type="transmembrane region" description="Helical" evidence="7">
    <location>
        <begin position="358"/>
        <end position="384"/>
    </location>
</feature>
<proteinExistence type="predicted"/>
<organism evidence="8 9">
    <name type="scientific">Methanobrevibacter thaueri</name>
    <dbReference type="NCBI Taxonomy" id="190975"/>
    <lineage>
        <taxon>Archaea</taxon>
        <taxon>Methanobacteriati</taxon>
        <taxon>Methanobacteriota</taxon>
        <taxon>Methanomada group</taxon>
        <taxon>Methanobacteria</taxon>
        <taxon>Methanobacteriales</taxon>
        <taxon>Methanobacteriaceae</taxon>
        <taxon>Methanobrevibacter</taxon>
    </lineage>
</organism>
<gene>
    <name evidence="8" type="ORF">E7Z79_05555</name>
</gene>
<name>A0A8T3VAK1_9EURY</name>
<keyword evidence="6 7" id="KW-0472">Membrane</keyword>
<feature type="transmembrane region" description="Helical" evidence="7">
    <location>
        <begin position="53"/>
        <end position="78"/>
    </location>
</feature>
<feature type="transmembrane region" description="Helical" evidence="7">
    <location>
        <begin position="226"/>
        <end position="250"/>
    </location>
</feature>
<feature type="transmembrane region" description="Helical" evidence="7">
    <location>
        <begin position="295"/>
        <end position="321"/>
    </location>
</feature>
<dbReference type="Proteomes" id="UP000783037">
    <property type="component" value="Unassembled WGS sequence"/>
</dbReference>
<dbReference type="Gene3D" id="1.10.3860.10">
    <property type="entry name" value="Sodium:dicarboxylate symporter"/>
    <property type="match status" value="1"/>
</dbReference>
<protein>
    <submittedName>
        <fullName evidence="8">Dicarboxylate/amino acid:cation symporter</fullName>
    </submittedName>
</protein>
<dbReference type="GO" id="GO:0005886">
    <property type="term" value="C:plasma membrane"/>
    <property type="evidence" value="ECO:0007669"/>
    <property type="project" value="UniProtKB-SubCell"/>
</dbReference>
<evidence type="ECO:0000256" key="1">
    <source>
        <dbReference type="ARBA" id="ARBA00004651"/>
    </source>
</evidence>
<keyword evidence="4 7" id="KW-0812">Transmembrane</keyword>
<feature type="transmembrane region" description="Helical" evidence="7">
    <location>
        <begin position="262"/>
        <end position="283"/>
    </location>
</feature>
<feature type="transmembrane region" description="Helical" evidence="7">
    <location>
        <begin position="90"/>
        <end position="112"/>
    </location>
</feature>
<evidence type="ECO:0000313" key="8">
    <source>
        <dbReference type="EMBL" id="MBE6501890.1"/>
    </source>
</evidence>
<dbReference type="PRINTS" id="PR00173">
    <property type="entry name" value="EDTRNSPORT"/>
</dbReference>
<feature type="transmembrane region" description="Helical" evidence="7">
    <location>
        <begin position="333"/>
        <end position="352"/>
    </location>
</feature>
<sequence>MFNYLRKLSLGNWILIAMILGTLTGLFLNFYVKNPFIKNFILMDNVFYVGGELFIRLMKMLVVPLVFCSIVMSLASITDIRKLGTVGAKSIGFFMLTNIISIVIALVIGTIIRPGEGLNITASEAASNSVSMTLTDIILNIFPENPLNALTNGEMLPIIFFGVLLGYILIKLKDETSTLYNLFDELNHIMMKLINVIMKIAPIGIFCMMARTFGSIGFETILPLTAFIGCIILVTAIQIFVIYPIIFVIFTKANPLKFYRKFLPAMFFAFSSASSSAPIPLSIEKLDEMGVSHDISLFTVPLGTSLNKSGSAVFFSVGFLFTAQAHGIDFGTTALLTAAIIILMATISTPTVPMASVFTLSMILTMVGLPIAVISMITGIYNLIGMFNALSNITGNGICTSAVAYQYKSFDMDMFNETKIETPTQE</sequence>
<evidence type="ECO:0000313" key="9">
    <source>
        <dbReference type="Proteomes" id="UP000783037"/>
    </source>
</evidence>
<accession>A0A8T3VAK1</accession>
<comment type="subcellular location">
    <subcellularLocation>
        <location evidence="1">Cell membrane</location>
        <topology evidence="1">Multi-pass membrane protein</topology>
    </subcellularLocation>
</comment>
<feature type="transmembrane region" description="Helical" evidence="7">
    <location>
        <begin position="12"/>
        <end position="33"/>
    </location>
</feature>
<evidence type="ECO:0000256" key="3">
    <source>
        <dbReference type="ARBA" id="ARBA00022475"/>
    </source>
</evidence>
<dbReference type="SUPFAM" id="SSF118215">
    <property type="entry name" value="Proton glutamate symport protein"/>
    <property type="match status" value="1"/>
</dbReference>
<dbReference type="InterPro" id="IPR001991">
    <property type="entry name" value="Na-dicarboxylate_symporter"/>
</dbReference>
<evidence type="ECO:0000256" key="5">
    <source>
        <dbReference type="ARBA" id="ARBA00022989"/>
    </source>
</evidence>
<feature type="transmembrane region" description="Helical" evidence="7">
    <location>
        <begin position="155"/>
        <end position="172"/>
    </location>
</feature>
<keyword evidence="3" id="KW-1003">Cell membrane</keyword>
<dbReference type="EMBL" id="SUTK01000020">
    <property type="protein sequence ID" value="MBE6501890.1"/>
    <property type="molecule type" value="Genomic_DNA"/>
</dbReference>
<dbReference type="Pfam" id="PF00375">
    <property type="entry name" value="SDF"/>
    <property type="match status" value="1"/>
</dbReference>
<feature type="transmembrane region" description="Helical" evidence="7">
    <location>
        <begin position="193"/>
        <end position="214"/>
    </location>
</feature>
<dbReference type="InterPro" id="IPR036458">
    <property type="entry name" value="Na:dicarbo_symporter_sf"/>
</dbReference>
<comment type="caution">
    <text evidence="8">The sequence shown here is derived from an EMBL/GenBank/DDBJ whole genome shotgun (WGS) entry which is preliminary data.</text>
</comment>
<dbReference type="PANTHER" id="PTHR42865:SF7">
    <property type="entry name" value="PROTON_GLUTAMATE-ASPARTATE SYMPORTER"/>
    <property type="match status" value="1"/>
</dbReference>
<evidence type="ECO:0000256" key="6">
    <source>
        <dbReference type="ARBA" id="ARBA00023136"/>
    </source>
</evidence>
<dbReference type="RefSeq" id="WP_303738991.1">
    <property type="nucleotide sequence ID" value="NZ_SUTK01000020.1"/>
</dbReference>
<evidence type="ECO:0000256" key="7">
    <source>
        <dbReference type="SAM" id="Phobius"/>
    </source>
</evidence>
<reference evidence="8" key="1">
    <citation type="submission" date="2019-04" db="EMBL/GenBank/DDBJ databases">
        <title>Evolution of Biomass-Degrading Anaerobic Consortia Revealed by Metagenomics.</title>
        <authorList>
            <person name="Peng X."/>
        </authorList>
    </citation>
    <scope>NUCLEOTIDE SEQUENCE</scope>
    <source>
        <strain evidence="8">SIG18</strain>
    </source>
</reference>
<dbReference type="GO" id="GO:0015293">
    <property type="term" value="F:symporter activity"/>
    <property type="evidence" value="ECO:0007669"/>
    <property type="project" value="UniProtKB-KW"/>
</dbReference>
<keyword evidence="2" id="KW-0813">Transport</keyword>
<keyword evidence="5 7" id="KW-1133">Transmembrane helix</keyword>
<dbReference type="AlphaFoldDB" id="A0A8T3VAK1"/>
<evidence type="ECO:0000256" key="2">
    <source>
        <dbReference type="ARBA" id="ARBA00022448"/>
    </source>
</evidence>
<evidence type="ECO:0000256" key="4">
    <source>
        <dbReference type="ARBA" id="ARBA00022692"/>
    </source>
</evidence>